<proteinExistence type="predicted"/>
<feature type="region of interest" description="Disordered" evidence="1">
    <location>
        <begin position="328"/>
        <end position="402"/>
    </location>
</feature>
<dbReference type="Pfam" id="PF14438">
    <property type="entry name" value="SM-ATX"/>
    <property type="match status" value="1"/>
</dbReference>
<feature type="region of interest" description="Disordered" evidence="1">
    <location>
        <begin position="414"/>
        <end position="531"/>
    </location>
</feature>
<dbReference type="GO" id="GO:0004631">
    <property type="term" value="F:phosphomevalonate kinase activity"/>
    <property type="evidence" value="ECO:0007669"/>
    <property type="project" value="UniProtKB-EC"/>
</dbReference>
<evidence type="ECO:0000259" key="2">
    <source>
        <dbReference type="PROSITE" id="PS52002"/>
    </source>
</evidence>
<dbReference type="SMART" id="SM01272">
    <property type="entry name" value="LsmAD"/>
    <property type="match status" value="1"/>
</dbReference>
<dbReference type="Gene3D" id="2.30.30.100">
    <property type="match status" value="1"/>
</dbReference>
<evidence type="ECO:0000313" key="3">
    <source>
        <dbReference type="EMBL" id="MPA59659.1"/>
    </source>
</evidence>
<feature type="compositionally biased region" description="Polar residues" evidence="1">
    <location>
        <begin position="372"/>
        <end position="382"/>
    </location>
</feature>
<dbReference type="EC" id="2.7.4.2" evidence="3"/>
<dbReference type="InterPro" id="IPR025852">
    <property type="entry name" value="SM_dom_ATX"/>
</dbReference>
<gene>
    <name evidence="3" type="ORF">Din_029100</name>
</gene>
<accession>A0A5B7ASW3</accession>
<name>A0A5B7ASW3_DAVIN</name>
<feature type="compositionally biased region" description="Polar residues" evidence="1">
    <location>
        <begin position="441"/>
        <end position="479"/>
    </location>
</feature>
<dbReference type="InterPro" id="IPR009604">
    <property type="entry name" value="LsmAD_domain"/>
</dbReference>
<feature type="compositionally biased region" description="Low complexity" evidence="1">
    <location>
        <begin position="341"/>
        <end position="354"/>
    </location>
</feature>
<dbReference type="GO" id="GO:0034063">
    <property type="term" value="P:stress granule assembly"/>
    <property type="evidence" value="ECO:0007669"/>
    <property type="project" value="TreeGrafter"/>
</dbReference>
<dbReference type="PROSITE" id="PS52002">
    <property type="entry name" value="SM"/>
    <property type="match status" value="1"/>
</dbReference>
<sequence length="643" mass="70357">MNLQQVVQPRSSNGFVRRRVEREIGTRLDNKSQSGKTIPSRLTNTGVLSGSKGGVYESPSRERLVYITTCLIGHHVEVQMKNGFVYSGIFHATDAERDFGIILKMACLTRTGSSQGQKADSDSDSKAPLRTLIISAKDLVQIIAKGVIVTRDGLTNELQRVKQQEIMLDSSISQSRHVEGERELERWVPDKDAPQCPELENIFDGPWNRGWDQFEANEALFGVKSTFDEELYTTKLDRGPQMRELEKEASRLAREIEGEETQDLHLAEERGIHLHENFDIDEETRFSSVFRGFDDSGYDDNEDILLDSHNNETFGGASGSIVSRSFTDVTSGKSNDGGQVSSSSSMDEIQSSQSNRDLYRTGSSDHARHLSSELSKNISVLDSESRNQENQSSEQHAGNNYTKEYVEKQTLVEEAQMSRSEDSQSSLRAKKDGSDKAGLSPNATAYAPSQVSSSKGEKISSPNEQLEDTTSVRTQGTTQSVSTRGGPGSSTSSISDCGGAASASSGPGLSTSSSVGSLSSEKSTLNPHAKEFKFNPNAKSFIPTQAPLRPASPVSDGSFYFPTNMAAVPHMHGMPVGIGIGPSFAGHQPVIFNPQAAPMQSPQAYFHPNGPQFGQQQMILGHPRQVMYMPTYPPEMPYKGRDF</sequence>
<feature type="compositionally biased region" description="Polar residues" evidence="1">
    <location>
        <begin position="328"/>
        <end position="340"/>
    </location>
</feature>
<dbReference type="AlphaFoldDB" id="A0A5B7ASW3"/>
<protein>
    <submittedName>
        <fullName evidence="3">Putative polyadenylate-binding protein-interacting protein 4 isoform X1</fullName>
        <ecNumber evidence="3">2.7.4.2</ecNumber>
    </submittedName>
</protein>
<feature type="compositionally biased region" description="Basic and acidic residues" evidence="1">
    <location>
        <begin position="357"/>
        <end position="371"/>
    </location>
</feature>
<dbReference type="PANTHER" id="PTHR12854:SF7">
    <property type="entry name" value="ATAXIN-2 HOMOLOG"/>
    <property type="match status" value="1"/>
</dbReference>
<dbReference type="Pfam" id="PF06741">
    <property type="entry name" value="LsmAD"/>
    <property type="match status" value="1"/>
</dbReference>
<feature type="compositionally biased region" description="Low complexity" evidence="1">
    <location>
        <begin position="480"/>
        <end position="523"/>
    </location>
</feature>
<keyword evidence="3" id="KW-0808">Transferase</keyword>
<organism evidence="3">
    <name type="scientific">Davidia involucrata</name>
    <name type="common">Dove tree</name>
    <dbReference type="NCBI Taxonomy" id="16924"/>
    <lineage>
        <taxon>Eukaryota</taxon>
        <taxon>Viridiplantae</taxon>
        <taxon>Streptophyta</taxon>
        <taxon>Embryophyta</taxon>
        <taxon>Tracheophyta</taxon>
        <taxon>Spermatophyta</taxon>
        <taxon>Magnoliopsida</taxon>
        <taxon>eudicotyledons</taxon>
        <taxon>Gunneridae</taxon>
        <taxon>Pentapetalae</taxon>
        <taxon>asterids</taxon>
        <taxon>Cornales</taxon>
        <taxon>Nyssaceae</taxon>
        <taxon>Davidia</taxon>
    </lineage>
</organism>
<reference evidence="3" key="1">
    <citation type="submission" date="2019-08" db="EMBL/GenBank/DDBJ databases">
        <title>Reference gene set and small RNA set construction with multiple tissues from Davidia involucrata Baill.</title>
        <authorList>
            <person name="Yang H."/>
            <person name="Zhou C."/>
            <person name="Li G."/>
            <person name="Wang J."/>
            <person name="Gao P."/>
            <person name="Wang M."/>
            <person name="Wang R."/>
            <person name="Zhao Y."/>
        </authorList>
    </citation>
    <scope>NUCLEOTIDE SEQUENCE</scope>
    <source>
        <tissue evidence="3">Mixed with DoveR01_LX</tissue>
    </source>
</reference>
<dbReference type="EMBL" id="GHES01029100">
    <property type="protein sequence ID" value="MPA59659.1"/>
    <property type="molecule type" value="Transcribed_RNA"/>
</dbReference>
<dbReference type="GO" id="GO:0010494">
    <property type="term" value="C:cytoplasmic stress granule"/>
    <property type="evidence" value="ECO:0007669"/>
    <property type="project" value="TreeGrafter"/>
</dbReference>
<dbReference type="PANTHER" id="PTHR12854">
    <property type="entry name" value="ATAXIN 2-RELATED"/>
    <property type="match status" value="1"/>
</dbReference>
<feature type="domain" description="Sm" evidence="2">
    <location>
        <begin position="63"/>
        <end position="148"/>
    </location>
</feature>
<dbReference type="InterPro" id="IPR047575">
    <property type="entry name" value="Sm"/>
</dbReference>
<evidence type="ECO:0000256" key="1">
    <source>
        <dbReference type="SAM" id="MobiDB-lite"/>
    </source>
</evidence>
<dbReference type="GO" id="GO:0003729">
    <property type="term" value="F:mRNA binding"/>
    <property type="evidence" value="ECO:0007669"/>
    <property type="project" value="TreeGrafter"/>
</dbReference>
<dbReference type="InterPro" id="IPR045117">
    <property type="entry name" value="ATXN2-like"/>
</dbReference>